<gene>
    <name evidence="9" type="ORF">CAK95_06895</name>
</gene>
<dbReference type="EMBL" id="CP021112">
    <property type="protein sequence ID" value="ARP98834.1"/>
    <property type="molecule type" value="Genomic_DNA"/>
</dbReference>
<comment type="subcellular location">
    <subcellularLocation>
        <location evidence="1">Membrane</location>
        <topology evidence="1">Multi-pass membrane protein</topology>
    </subcellularLocation>
</comment>
<keyword evidence="10" id="KW-1185">Reference proteome</keyword>
<feature type="transmembrane region" description="Helical" evidence="7">
    <location>
        <begin position="156"/>
        <end position="179"/>
    </location>
</feature>
<evidence type="ECO:0000256" key="4">
    <source>
        <dbReference type="ARBA" id="ARBA00022748"/>
    </source>
</evidence>
<dbReference type="RefSeq" id="WP_086087248.1">
    <property type="nucleotide sequence ID" value="NZ_CP021112.1"/>
</dbReference>
<keyword evidence="3 7" id="KW-0812">Transmembrane</keyword>
<evidence type="ECO:0000256" key="2">
    <source>
        <dbReference type="ARBA" id="ARBA00006143"/>
    </source>
</evidence>
<proteinExistence type="inferred from homology"/>
<evidence type="ECO:0000313" key="10">
    <source>
        <dbReference type="Proteomes" id="UP000194137"/>
    </source>
</evidence>
<accession>A0A1W6ZPY7</accession>
<feature type="transmembrane region" description="Helical" evidence="7">
    <location>
        <begin position="71"/>
        <end position="89"/>
    </location>
</feature>
<name>A0A1W6ZPY7_9HYPH</name>
<keyword evidence="4" id="KW-0201">Cytochrome c-type biogenesis</keyword>
<dbReference type="Proteomes" id="UP000194137">
    <property type="component" value="Chromosome"/>
</dbReference>
<dbReference type="PANTHER" id="PTHR31272">
    <property type="entry name" value="CYTOCHROME C-TYPE BIOGENESIS PROTEIN HI_1454-RELATED"/>
    <property type="match status" value="1"/>
</dbReference>
<dbReference type="STRING" id="1235591.CAK95_06895"/>
<keyword evidence="5 7" id="KW-1133">Transmembrane helix</keyword>
<reference evidence="9 10" key="1">
    <citation type="submission" date="2017-05" db="EMBL/GenBank/DDBJ databases">
        <title>Full genome sequence of Pseudorhodoplanes sinuspersici.</title>
        <authorList>
            <person name="Dastgheib S.M.M."/>
            <person name="Shavandi M."/>
            <person name="Tirandaz H."/>
        </authorList>
    </citation>
    <scope>NUCLEOTIDE SEQUENCE [LARGE SCALE GENOMIC DNA]</scope>
    <source>
        <strain evidence="9 10">RIPI110</strain>
    </source>
</reference>
<dbReference type="OrthoDB" id="9811352at2"/>
<sequence length="239" mass="24307">MMSGIGLALLAGLLSILSPCVLPLVPIVIGAASGDHRYGPAALAAGLSLSFVAIGLFVATIGFSIGLDQDLFRMLAAVMLILVGATLLIPRVQLQLAAAAGPIGQWAQTRTGDLAAPGLGKQFAIGFLLGAVWAPCVGPTLGAASVLAARAENLTLVALTMLAFGIGAAVPLLLIGLMSREALARWRGRMLAAGSGGKAVMGAILLATGLMILTGLDKRLEAFLVEASPAWLTELTTRF</sequence>
<evidence type="ECO:0000313" key="9">
    <source>
        <dbReference type="EMBL" id="ARP98834.1"/>
    </source>
</evidence>
<evidence type="ECO:0000256" key="3">
    <source>
        <dbReference type="ARBA" id="ARBA00022692"/>
    </source>
</evidence>
<organism evidence="9 10">
    <name type="scientific">Pseudorhodoplanes sinuspersici</name>
    <dbReference type="NCBI Taxonomy" id="1235591"/>
    <lineage>
        <taxon>Bacteria</taxon>
        <taxon>Pseudomonadati</taxon>
        <taxon>Pseudomonadota</taxon>
        <taxon>Alphaproteobacteria</taxon>
        <taxon>Hyphomicrobiales</taxon>
        <taxon>Pseudorhodoplanes</taxon>
    </lineage>
</organism>
<evidence type="ECO:0000256" key="1">
    <source>
        <dbReference type="ARBA" id="ARBA00004141"/>
    </source>
</evidence>
<dbReference type="InterPro" id="IPR003834">
    <property type="entry name" value="Cyt_c_assmbl_TM_dom"/>
</dbReference>
<dbReference type="Pfam" id="PF02683">
    <property type="entry name" value="DsbD_TM"/>
    <property type="match status" value="1"/>
</dbReference>
<feature type="transmembrane region" description="Helical" evidence="7">
    <location>
        <begin position="40"/>
        <end position="59"/>
    </location>
</feature>
<dbReference type="InterPro" id="IPR051790">
    <property type="entry name" value="Cytochrome_c-biogenesis_DsbD"/>
</dbReference>
<protein>
    <submittedName>
        <fullName evidence="9">Cytochrome C biogenesis protein</fullName>
    </submittedName>
</protein>
<dbReference type="GO" id="GO:0016020">
    <property type="term" value="C:membrane"/>
    <property type="evidence" value="ECO:0007669"/>
    <property type="project" value="UniProtKB-SubCell"/>
</dbReference>
<dbReference type="KEGG" id="psin:CAK95_06895"/>
<feature type="transmembrane region" description="Helical" evidence="7">
    <location>
        <begin position="123"/>
        <end position="149"/>
    </location>
</feature>
<dbReference type="PANTHER" id="PTHR31272:SF9">
    <property type="entry name" value="BLL1027 PROTEIN"/>
    <property type="match status" value="1"/>
</dbReference>
<evidence type="ECO:0000256" key="7">
    <source>
        <dbReference type="SAM" id="Phobius"/>
    </source>
</evidence>
<comment type="similarity">
    <text evidence="2">Belongs to the DsbD family.</text>
</comment>
<dbReference type="GO" id="GO:0017004">
    <property type="term" value="P:cytochrome complex assembly"/>
    <property type="evidence" value="ECO:0007669"/>
    <property type="project" value="UniProtKB-KW"/>
</dbReference>
<keyword evidence="6 7" id="KW-0472">Membrane</keyword>
<evidence type="ECO:0000256" key="6">
    <source>
        <dbReference type="ARBA" id="ARBA00023136"/>
    </source>
</evidence>
<feature type="transmembrane region" description="Helical" evidence="7">
    <location>
        <begin position="199"/>
        <end position="216"/>
    </location>
</feature>
<dbReference type="AlphaFoldDB" id="A0A1W6ZPY7"/>
<evidence type="ECO:0000256" key="5">
    <source>
        <dbReference type="ARBA" id="ARBA00022989"/>
    </source>
</evidence>
<evidence type="ECO:0000259" key="8">
    <source>
        <dbReference type="Pfam" id="PF02683"/>
    </source>
</evidence>
<feature type="domain" description="Cytochrome C biogenesis protein transmembrane" evidence="8">
    <location>
        <begin position="5"/>
        <end position="213"/>
    </location>
</feature>